<comment type="caution">
    <text evidence="1">The sequence shown here is derived from an EMBL/GenBank/DDBJ whole genome shotgun (WGS) entry which is preliminary data.</text>
</comment>
<dbReference type="AlphaFoldDB" id="A0A0H2KR62"/>
<proteinExistence type="predicted"/>
<evidence type="ECO:0000313" key="1">
    <source>
        <dbReference type="EMBL" id="KLN34339.1"/>
    </source>
</evidence>
<dbReference type="STRING" id="264251.FB00_13070"/>
<evidence type="ECO:0000313" key="2">
    <source>
        <dbReference type="Proteomes" id="UP000035265"/>
    </source>
</evidence>
<name>A0A0H2KR62_9MICO</name>
<dbReference type="PATRIC" id="fig|264251.5.peg.2657"/>
<dbReference type="SUPFAM" id="SSF55469">
    <property type="entry name" value="FMN-dependent nitroreductase-like"/>
    <property type="match status" value="1"/>
</dbReference>
<keyword evidence="2" id="KW-1185">Reference proteome</keyword>
<dbReference type="PANTHER" id="PTHR23026:SF123">
    <property type="entry name" value="NAD(P)H NITROREDUCTASE RV3131-RELATED"/>
    <property type="match status" value="1"/>
</dbReference>
<gene>
    <name evidence="1" type="ORF">FB00_13070</name>
</gene>
<dbReference type="NCBIfam" id="NF047509">
    <property type="entry name" value="Rv3131_FMN_oxido"/>
    <property type="match status" value="1"/>
</dbReference>
<dbReference type="GO" id="GO:0016491">
    <property type="term" value="F:oxidoreductase activity"/>
    <property type="evidence" value="ECO:0007669"/>
    <property type="project" value="InterPro"/>
</dbReference>
<accession>A0A0H2KR62</accession>
<dbReference type="Gene3D" id="3.40.109.10">
    <property type="entry name" value="NADH Oxidase"/>
    <property type="match status" value="1"/>
</dbReference>
<dbReference type="InterPro" id="IPR050627">
    <property type="entry name" value="Nitroreductase/BluB"/>
</dbReference>
<protein>
    <submittedName>
        <fullName evidence="1">Uncharacterized protein</fullName>
    </submittedName>
</protein>
<dbReference type="Proteomes" id="UP000035265">
    <property type="component" value="Unassembled WGS sequence"/>
</dbReference>
<dbReference type="PANTHER" id="PTHR23026">
    <property type="entry name" value="NADPH NITROREDUCTASE"/>
    <property type="match status" value="1"/>
</dbReference>
<dbReference type="InterPro" id="IPR000415">
    <property type="entry name" value="Nitroreductase-like"/>
</dbReference>
<reference evidence="1 2" key="1">
    <citation type="submission" date="2014-05" db="EMBL/GenBank/DDBJ databases">
        <title>Cellulosimicrobium funkei U11 genome.</title>
        <authorList>
            <person name="Hu C."/>
            <person name="Gong Y."/>
            <person name="Wan W."/>
            <person name="Jiang M."/>
        </authorList>
    </citation>
    <scope>NUCLEOTIDE SEQUENCE [LARGE SCALE GENOMIC DNA]</scope>
    <source>
        <strain evidence="1 2">U11</strain>
    </source>
</reference>
<dbReference type="RefSeq" id="WP_047233291.1">
    <property type="nucleotide sequence ID" value="NZ_JNBQ01000016.1"/>
</dbReference>
<organism evidence="1 2">
    <name type="scientific">Cellulosimicrobium funkei</name>
    <dbReference type="NCBI Taxonomy" id="264251"/>
    <lineage>
        <taxon>Bacteria</taxon>
        <taxon>Bacillati</taxon>
        <taxon>Actinomycetota</taxon>
        <taxon>Actinomycetes</taxon>
        <taxon>Micrococcales</taxon>
        <taxon>Promicromonosporaceae</taxon>
        <taxon>Cellulosimicrobium</taxon>
    </lineage>
</organism>
<sequence length="325" mass="36031">MDVLDSRVERILAAAVRAPSVHNTQPWQVRTTGDTITVHADPSRWLRHTDPRRREMFISCGAFVLNARVAARRESLTAQVRVLPDPDDELLVATVTLIPALGPDMDELELSLAIGRRSTSREPFEDQPLDADVLQEIQTAAHEEGCALRLVQPSDPARGHVLDLVRRAEDLAAEDDVAREEELAWTATGPEREDGIPRELLGPSRAGEDQAPVRRFSLSTGHAAFERRSTLAVLSSPRDDPRDWIAAGQATERMLLVATTYFVRASFATTVLENPTTRHELREALSLDGFPQMLARMGYSTLRRYSPRRSVEQILAPTSDGPPPA</sequence>
<dbReference type="EMBL" id="JNBQ01000016">
    <property type="protein sequence ID" value="KLN34339.1"/>
    <property type="molecule type" value="Genomic_DNA"/>
</dbReference>